<dbReference type="AlphaFoldDB" id="A0A6H1ZND6"/>
<accession>A0A6H1ZND6</accession>
<gene>
    <name evidence="1" type="ORF">TM448A01363_0011</name>
    <name evidence="2" type="ORF">TM448B01427_0011</name>
</gene>
<name>A0A6H1ZND6_9ZZZZ</name>
<dbReference type="EMBL" id="MT144759">
    <property type="protein sequence ID" value="QJH98936.1"/>
    <property type="molecule type" value="Genomic_DNA"/>
</dbReference>
<reference evidence="1" key="1">
    <citation type="submission" date="2020-03" db="EMBL/GenBank/DDBJ databases">
        <title>The deep terrestrial virosphere.</title>
        <authorList>
            <person name="Holmfeldt K."/>
            <person name="Nilsson E."/>
            <person name="Simone D."/>
            <person name="Lopez-Fernandez M."/>
            <person name="Wu X."/>
            <person name="de Brujin I."/>
            <person name="Lundin D."/>
            <person name="Andersson A."/>
            <person name="Bertilsson S."/>
            <person name="Dopson M."/>
        </authorList>
    </citation>
    <scope>NUCLEOTIDE SEQUENCE</scope>
    <source>
        <strain evidence="1">TM448A01363</strain>
        <strain evidence="2">TM448B01427</strain>
    </source>
</reference>
<organism evidence="1">
    <name type="scientific">viral metagenome</name>
    <dbReference type="NCBI Taxonomy" id="1070528"/>
    <lineage>
        <taxon>unclassified sequences</taxon>
        <taxon>metagenomes</taxon>
        <taxon>organismal metagenomes</taxon>
    </lineage>
</organism>
<proteinExistence type="predicted"/>
<evidence type="ECO:0000313" key="2">
    <source>
        <dbReference type="EMBL" id="QJH98936.1"/>
    </source>
</evidence>
<dbReference type="EMBL" id="MT144137">
    <property type="protein sequence ID" value="QJA49443.1"/>
    <property type="molecule type" value="Genomic_DNA"/>
</dbReference>
<evidence type="ECO:0000313" key="1">
    <source>
        <dbReference type="EMBL" id="QJA49443.1"/>
    </source>
</evidence>
<sequence>MKRRTDRIRHIYNYALTKNSYPFITVVLAKTADGKFHRGTALCNEIDFEFLKNDVKEFMKRNKMKTGFKELLAAEMEDRGNAIAVGRLYKTLKKKKHYDPIVILAAHEKILSIKNGKDAFTQKHGRLWKGGYNVELSEIEKKLLENEVVS</sequence>
<protein>
    <submittedName>
        <fullName evidence="1">Uncharacterized protein</fullName>
    </submittedName>
</protein>